<dbReference type="Proteomes" id="UP000821865">
    <property type="component" value="Chromosome 5"/>
</dbReference>
<sequence length="142" mass="15551">MRDIALSVPVASMDDPTECHGSKLVSTEDGEGGAPLLKFLPDPELCGQNEVWKQCVSSTCAETSCKRHTLGPACTYDCIYGCYCAEGLYRNAERKCVTVEQEPPEEPEPGNTEDNKYQLEGFELVKQYGLSPDAKHPSCTDP</sequence>
<reference evidence="1" key="1">
    <citation type="submission" date="2020-05" db="EMBL/GenBank/DDBJ databases">
        <title>Large-scale comparative analyses of tick genomes elucidate their genetic diversity and vector capacities.</title>
        <authorList>
            <person name="Jia N."/>
            <person name="Wang J."/>
            <person name="Shi W."/>
            <person name="Du L."/>
            <person name="Sun Y."/>
            <person name="Zhan W."/>
            <person name="Jiang J."/>
            <person name="Wang Q."/>
            <person name="Zhang B."/>
            <person name="Ji P."/>
            <person name="Sakyi L.B."/>
            <person name="Cui X."/>
            <person name="Yuan T."/>
            <person name="Jiang B."/>
            <person name="Yang W."/>
            <person name="Lam T.T.-Y."/>
            <person name="Chang Q."/>
            <person name="Ding S."/>
            <person name="Wang X."/>
            <person name="Zhu J."/>
            <person name="Ruan X."/>
            <person name="Zhao L."/>
            <person name="Wei J."/>
            <person name="Que T."/>
            <person name="Du C."/>
            <person name="Cheng J."/>
            <person name="Dai P."/>
            <person name="Han X."/>
            <person name="Huang E."/>
            <person name="Gao Y."/>
            <person name="Liu J."/>
            <person name="Shao H."/>
            <person name="Ye R."/>
            <person name="Li L."/>
            <person name="Wei W."/>
            <person name="Wang X."/>
            <person name="Wang C."/>
            <person name="Yang T."/>
            <person name="Huo Q."/>
            <person name="Li W."/>
            <person name="Guo W."/>
            <person name="Chen H."/>
            <person name="Zhou L."/>
            <person name="Ni X."/>
            <person name="Tian J."/>
            <person name="Zhou Y."/>
            <person name="Sheng Y."/>
            <person name="Liu T."/>
            <person name="Pan Y."/>
            <person name="Xia L."/>
            <person name="Li J."/>
            <person name="Zhao F."/>
            <person name="Cao W."/>
        </authorList>
    </citation>
    <scope>NUCLEOTIDE SEQUENCE</scope>
    <source>
        <strain evidence="1">Dsil-2018</strain>
    </source>
</reference>
<dbReference type="EMBL" id="CM023474">
    <property type="protein sequence ID" value="KAH7949568.1"/>
    <property type="molecule type" value="Genomic_DNA"/>
</dbReference>
<keyword evidence="2" id="KW-1185">Reference proteome</keyword>
<evidence type="ECO:0000313" key="1">
    <source>
        <dbReference type="EMBL" id="KAH7949568.1"/>
    </source>
</evidence>
<evidence type="ECO:0000313" key="2">
    <source>
        <dbReference type="Proteomes" id="UP000821865"/>
    </source>
</evidence>
<comment type="caution">
    <text evidence="1">The sequence shown here is derived from an EMBL/GenBank/DDBJ whole genome shotgun (WGS) entry which is preliminary data.</text>
</comment>
<protein>
    <submittedName>
        <fullName evidence="1">Uncharacterized protein</fullName>
    </submittedName>
</protein>
<name>A0ACB8CRJ5_DERSI</name>
<proteinExistence type="predicted"/>
<gene>
    <name evidence="1" type="ORF">HPB49_012307</name>
</gene>
<organism evidence="1 2">
    <name type="scientific">Dermacentor silvarum</name>
    <name type="common">Tick</name>
    <dbReference type="NCBI Taxonomy" id="543639"/>
    <lineage>
        <taxon>Eukaryota</taxon>
        <taxon>Metazoa</taxon>
        <taxon>Ecdysozoa</taxon>
        <taxon>Arthropoda</taxon>
        <taxon>Chelicerata</taxon>
        <taxon>Arachnida</taxon>
        <taxon>Acari</taxon>
        <taxon>Parasitiformes</taxon>
        <taxon>Ixodida</taxon>
        <taxon>Ixodoidea</taxon>
        <taxon>Ixodidae</taxon>
        <taxon>Rhipicephalinae</taxon>
        <taxon>Dermacentor</taxon>
    </lineage>
</organism>
<accession>A0ACB8CRJ5</accession>